<name>A0A2J8N900_PANTR</name>
<proteinExistence type="predicted"/>
<dbReference type="GO" id="GO:0045569">
    <property type="term" value="F:TRAIL binding"/>
    <property type="evidence" value="ECO:0007669"/>
    <property type="project" value="InterPro"/>
</dbReference>
<feature type="domain" description="TNFR-Cys" evidence="14">
    <location>
        <begin position="98"/>
        <end position="139"/>
    </location>
</feature>
<keyword evidence="8 11" id="KW-1015">Disulfide bond</keyword>
<organism evidence="15 16">
    <name type="scientific">Pan troglodytes</name>
    <name type="common">Chimpanzee</name>
    <dbReference type="NCBI Taxonomy" id="9598"/>
    <lineage>
        <taxon>Eukaryota</taxon>
        <taxon>Metazoa</taxon>
        <taxon>Chordata</taxon>
        <taxon>Craniata</taxon>
        <taxon>Vertebrata</taxon>
        <taxon>Euteleostomi</taxon>
        <taxon>Mammalia</taxon>
        <taxon>Eutheria</taxon>
        <taxon>Euarchontoglires</taxon>
        <taxon>Primates</taxon>
        <taxon>Haplorrhini</taxon>
        <taxon>Catarrhini</taxon>
        <taxon>Hominidae</taxon>
        <taxon>Pan</taxon>
    </lineage>
</organism>
<comment type="caution">
    <text evidence="11">Lacks conserved residue(s) required for the propagation of feature annotation.</text>
</comment>
<evidence type="ECO:0000256" key="12">
    <source>
        <dbReference type="SAM" id="MobiDB-lite"/>
    </source>
</evidence>
<feature type="transmembrane region" description="Helical" evidence="13">
    <location>
        <begin position="210"/>
        <end position="232"/>
    </location>
</feature>
<evidence type="ECO:0000256" key="4">
    <source>
        <dbReference type="ARBA" id="ARBA00022729"/>
    </source>
</evidence>
<feature type="disulfide bond" evidence="11">
    <location>
        <begin position="162"/>
        <end position="180"/>
    </location>
</feature>
<evidence type="ECO:0000256" key="9">
    <source>
        <dbReference type="ARBA" id="ARBA00023170"/>
    </source>
</evidence>
<dbReference type="FunFam" id="2.10.50.10:FF:000016">
    <property type="entry name" value="Tumor necrosis factor receptor superfamily member 10B"/>
    <property type="match status" value="1"/>
</dbReference>
<dbReference type="GO" id="GO:0007165">
    <property type="term" value="P:signal transduction"/>
    <property type="evidence" value="ECO:0007669"/>
    <property type="project" value="UniProtKB-ARBA"/>
</dbReference>
<dbReference type="PROSITE" id="PS00652">
    <property type="entry name" value="TNFR_NGFR_1"/>
    <property type="match status" value="1"/>
</dbReference>
<dbReference type="Pfam" id="PF00020">
    <property type="entry name" value="TNFR_c6"/>
    <property type="match status" value="2"/>
</dbReference>
<feature type="region of interest" description="Disordered" evidence="12">
    <location>
        <begin position="1"/>
        <end position="28"/>
    </location>
</feature>
<dbReference type="PRINTS" id="PR01956">
    <property type="entry name" value="TNFACTORR10"/>
</dbReference>
<sequence>MGLWGQSVPTASSARAERYPGARTASGTRPWLLDPKTLKFVVFIVAVLLPVRVDSATIPGQDEVPQQTVAPQQQRRSLKEEECPAGSHRSEYTGACNPCTEGVDYTIASNNLPSCLPCTVCKSGQTNKSSCTTTRDTVCQCEKGRFQDKNSPEMCRTCRTGCPRGMVKVSNCTSQSDIKCKNESAASSTGKTPAAEETVTTILGMLASTYLYLIIIVVLVIILAVVVVCILCRKKFISYLKGICSGGGGGPERVHRVSWFLQKLGASWVQELLPIHCRAWVLFRRCSSPSRVPGAEDNARNETLSNRYLQPTQVSEQEIPGQELAEPTGVTVESPEEPQRLLEQAEAEGCQRRRLLVPVNDADPTEISTLLDASATLEEGHAKETIQDQLVGSEKLFYEEDEAGFAASCL</sequence>
<dbReference type="SMART" id="SM00208">
    <property type="entry name" value="TNFR"/>
    <property type="match status" value="2"/>
</dbReference>
<keyword evidence="4" id="KW-0732">Signal</keyword>
<dbReference type="InterPro" id="IPR052491">
    <property type="entry name" value="TNFRSF10"/>
</dbReference>
<feature type="region of interest" description="Disordered" evidence="12">
    <location>
        <begin position="62"/>
        <end position="90"/>
    </location>
</feature>
<evidence type="ECO:0000256" key="8">
    <source>
        <dbReference type="ARBA" id="ARBA00023157"/>
    </source>
</evidence>
<dbReference type="EMBL" id="NBAG03000233">
    <property type="protein sequence ID" value="PNI68244.1"/>
    <property type="molecule type" value="Genomic_DNA"/>
</dbReference>
<dbReference type="FunFam" id="2.10.50.10:FF:000004">
    <property type="entry name" value="Tumor necrosis factor receptor superfamily member 6"/>
    <property type="match status" value="1"/>
</dbReference>
<dbReference type="GO" id="GO:0016020">
    <property type="term" value="C:membrane"/>
    <property type="evidence" value="ECO:0007669"/>
    <property type="project" value="UniProtKB-SubCell"/>
</dbReference>
<dbReference type="SUPFAM" id="SSF57586">
    <property type="entry name" value="TNF receptor-like"/>
    <property type="match status" value="3"/>
</dbReference>
<keyword evidence="3" id="KW-0053">Apoptosis</keyword>
<evidence type="ECO:0000256" key="13">
    <source>
        <dbReference type="SAM" id="Phobius"/>
    </source>
</evidence>
<evidence type="ECO:0000256" key="7">
    <source>
        <dbReference type="ARBA" id="ARBA00023136"/>
    </source>
</evidence>
<feature type="domain" description="TNFR-Cys" evidence="14">
    <location>
        <begin position="140"/>
        <end position="180"/>
    </location>
</feature>
<evidence type="ECO:0000256" key="1">
    <source>
        <dbReference type="ARBA" id="ARBA00004479"/>
    </source>
</evidence>
<evidence type="ECO:0000256" key="6">
    <source>
        <dbReference type="ARBA" id="ARBA00022989"/>
    </source>
</evidence>
<dbReference type="GO" id="GO:0004888">
    <property type="term" value="F:transmembrane signaling receptor activity"/>
    <property type="evidence" value="ECO:0007669"/>
    <property type="project" value="UniProtKB-ARBA"/>
</dbReference>
<dbReference type="AlphaFoldDB" id="A0A2J8N900"/>
<evidence type="ECO:0000313" key="15">
    <source>
        <dbReference type="EMBL" id="PNI68244.1"/>
    </source>
</evidence>
<dbReference type="InterPro" id="IPR001368">
    <property type="entry name" value="TNFR/NGFR_Cys_rich_reg"/>
</dbReference>
<evidence type="ECO:0000256" key="3">
    <source>
        <dbReference type="ARBA" id="ARBA00022703"/>
    </source>
</evidence>
<feature type="disulfide bond" evidence="11">
    <location>
        <begin position="118"/>
        <end position="131"/>
    </location>
</feature>
<comment type="subcellular location">
    <subcellularLocation>
        <location evidence="1">Membrane</location>
        <topology evidence="1">Single-pass type I membrane protein</topology>
    </subcellularLocation>
</comment>
<comment type="caution">
    <text evidence="15">The sequence shown here is derived from an EMBL/GenBank/DDBJ whole genome shotgun (WGS) entry which is preliminary data.</text>
</comment>
<keyword evidence="9" id="KW-0675">Receptor</keyword>
<evidence type="ECO:0000256" key="10">
    <source>
        <dbReference type="ARBA" id="ARBA00023180"/>
    </source>
</evidence>
<accession>A0A2J8N900</accession>
<keyword evidence="2 13" id="KW-0812">Transmembrane</keyword>
<dbReference type="InterPro" id="IPR020465">
    <property type="entry name" value="TNFR_10"/>
</dbReference>
<dbReference type="Proteomes" id="UP000236370">
    <property type="component" value="Unassembled WGS sequence"/>
</dbReference>
<feature type="repeat" description="TNFR-Cys" evidence="11">
    <location>
        <begin position="140"/>
        <end position="180"/>
    </location>
</feature>
<feature type="repeat" description="TNFR-Cys" evidence="11">
    <location>
        <begin position="98"/>
        <end position="139"/>
    </location>
</feature>
<keyword evidence="10" id="KW-0325">Glycoprotein</keyword>
<dbReference type="Gene3D" id="2.10.50.10">
    <property type="entry name" value="Tumor Necrosis Factor Receptor, subunit A, domain 2"/>
    <property type="match status" value="3"/>
</dbReference>
<evidence type="ECO:0000313" key="16">
    <source>
        <dbReference type="Proteomes" id="UP000236370"/>
    </source>
</evidence>
<dbReference type="GO" id="GO:0006915">
    <property type="term" value="P:apoptotic process"/>
    <property type="evidence" value="ECO:0007669"/>
    <property type="project" value="UniProtKB-KW"/>
</dbReference>
<dbReference type="InterPro" id="IPR034024">
    <property type="entry name" value="TNFRSF10_N"/>
</dbReference>
<dbReference type="PROSITE" id="PS50050">
    <property type="entry name" value="TNFR_NGFR_2"/>
    <property type="match status" value="2"/>
</dbReference>
<evidence type="ECO:0000256" key="11">
    <source>
        <dbReference type="PROSITE-ProRule" id="PRU00206"/>
    </source>
</evidence>
<keyword evidence="6 13" id="KW-1133">Transmembrane helix</keyword>
<dbReference type="CDD" id="cd10580">
    <property type="entry name" value="TNFRSF10"/>
    <property type="match status" value="1"/>
</dbReference>
<feature type="compositionally biased region" description="Polar residues" evidence="12">
    <location>
        <begin position="64"/>
        <end position="75"/>
    </location>
</feature>
<keyword evidence="5" id="KW-0677">Repeat</keyword>
<gene>
    <name evidence="15" type="ORF">CK820_G0013383</name>
</gene>
<evidence type="ECO:0000256" key="2">
    <source>
        <dbReference type="ARBA" id="ARBA00022692"/>
    </source>
</evidence>
<dbReference type="PANTHER" id="PTHR46330:SF10">
    <property type="entry name" value="TUMOR NECROSIS FACTOR RECEPTOR SUPERFAMILY MEMBER 10D"/>
    <property type="match status" value="1"/>
</dbReference>
<feature type="disulfide bond" evidence="11">
    <location>
        <begin position="121"/>
        <end position="139"/>
    </location>
</feature>
<reference evidence="15 16" key="1">
    <citation type="submission" date="2017-12" db="EMBL/GenBank/DDBJ databases">
        <title>High-resolution comparative analysis of great ape genomes.</title>
        <authorList>
            <person name="Pollen A."/>
            <person name="Hastie A."/>
            <person name="Hormozdiari F."/>
            <person name="Dougherty M."/>
            <person name="Liu R."/>
            <person name="Chaisson M."/>
            <person name="Hoppe E."/>
            <person name="Hill C."/>
            <person name="Pang A."/>
            <person name="Hillier L."/>
            <person name="Baker C."/>
            <person name="Armstrong J."/>
            <person name="Shendure J."/>
            <person name="Paten B."/>
            <person name="Wilson R."/>
            <person name="Chao H."/>
            <person name="Schneider V."/>
            <person name="Ventura M."/>
            <person name="Kronenberg Z."/>
            <person name="Murali S."/>
            <person name="Gordon D."/>
            <person name="Cantsilieris S."/>
            <person name="Munson K."/>
            <person name="Nelson B."/>
            <person name="Raja A."/>
            <person name="Underwood J."/>
            <person name="Diekhans M."/>
            <person name="Fiddes I."/>
            <person name="Haussler D."/>
            <person name="Eichler E."/>
        </authorList>
    </citation>
    <scope>NUCLEOTIDE SEQUENCE [LARGE SCALE GENOMIC DNA]</scope>
    <source>
        <strain evidence="15">Yerkes chimp pedigree #C0471</strain>
    </source>
</reference>
<evidence type="ECO:0000259" key="14">
    <source>
        <dbReference type="PROSITE" id="PS50050"/>
    </source>
</evidence>
<dbReference type="PANTHER" id="PTHR46330">
    <property type="entry name" value="TUMOR NECROSIS FACTOR RECEPTOR SUPERFAMILY MEMBER 10B"/>
    <property type="match status" value="1"/>
</dbReference>
<keyword evidence="7 13" id="KW-0472">Membrane</keyword>
<evidence type="ECO:0000256" key="5">
    <source>
        <dbReference type="ARBA" id="ARBA00022737"/>
    </source>
</evidence>
<protein>
    <recommendedName>
        <fullName evidence="14">TNFR-Cys domain-containing protein</fullName>
    </recommendedName>
</protein>